<comment type="caution">
    <text evidence="2">The sequence shown here is derived from an EMBL/GenBank/DDBJ whole genome shotgun (WGS) entry which is preliminary data.</text>
</comment>
<keyword evidence="3" id="KW-1185">Reference proteome</keyword>
<evidence type="ECO:0000313" key="2">
    <source>
        <dbReference type="EMBL" id="OLP74257.1"/>
    </source>
</evidence>
<feature type="region of interest" description="Disordered" evidence="1">
    <location>
        <begin position="29"/>
        <end position="49"/>
    </location>
</feature>
<proteinExistence type="predicted"/>
<name>A0A1Q9BU95_SYMMI</name>
<evidence type="ECO:0000256" key="1">
    <source>
        <dbReference type="SAM" id="MobiDB-lite"/>
    </source>
</evidence>
<organism evidence="2 3">
    <name type="scientific">Symbiodinium microadriaticum</name>
    <name type="common">Dinoflagellate</name>
    <name type="synonym">Zooxanthella microadriatica</name>
    <dbReference type="NCBI Taxonomy" id="2951"/>
    <lineage>
        <taxon>Eukaryota</taxon>
        <taxon>Sar</taxon>
        <taxon>Alveolata</taxon>
        <taxon>Dinophyceae</taxon>
        <taxon>Suessiales</taxon>
        <taxon>Symbiodiniaceae</taxon>
        <taxon>Symbiodinium</taxon>
    </lineage>
</organism>
<dbReference type="EMBL" id="LSRX01004033">
    <property type="protein sequence ID" value="OLP74257.1"/>
    <property type="molecule type" value="Genomic_DNA"/>
</dbReference>
<protein>
    <submittedName>
        <fullName evidence="2">Uncharacterized protein</fullName>
    </submittedName>
</protein>
<reference evidence="2 3" key="1">
    <citation type="submission" date="2016-02" db="EMBL/GenBank/DDBJ databases">
        <title>Genome analysis of coral dinoflagellate symbionts highlights evolutionary adaptations to a symbiotic lifestyle.</title>
        <authorList>
            <person name="Aranda M."/>
            <person name="Li Y."/>
            <person name="Liew Y.J."/>
            <person name="Baumgarten S."/>
            <person name="Simakov O."/>
            <person name="Wilson M."/>
            <person name="Piel J."/>
            <person name="Ashoor H."/>
            <person name="Bougouffa S."/>
            <person name="Bajic V.B."/>
            <person name="Ryu T."/>
            <person name="Ravasi T."/>
            <person name="Bayer T."/>
            <person name="Micklem G."/>
            <person name="Kim H."/>
            <person name="Bhak J."/>
            <person name="Lajeunesse T.C."/>
            <person name="Voolstra C.R."/>
        </authorList>
    </citation>
    <scope>NUCLEOTIDE SEQUENCE [LARGE SCALE GENOMIC DNA]</scope>
    <source>
        <strain evidence="2 3">CCMP2467</strain>
    </source>
</reference>
<accession>A0A1Q9BU95</accession>
<evidence type="ECO:0000313" key="3">
    <source>
        <dbReference type="Proteomes" id="UP000186817"/>
    </source>
</evidence>
<dbReference type="Proteomes" id="UP000186817">
    <property type="component" value="Unassembled WGS sequence"/>
</dbReference>
<gene>
    <name evidence="2" type="ORF">AK812_SmicGene46260</name>
</gene>
<dbReference type="AlphaFoldDB" id="A0A1Q9BU95"/>
<sequence length="195" mass="21551">MLFTSLSQLESSLKKCTADVSKHVKALASSRKREAKKLKDKEAKNAAAKQLSTVQERITKAKADGADMPGMFKMQVDDMAKVKTCTNDALTSDMDLTQLLVLEYKKVSNIEELGKVNQPFQTKAGKEPTELFFNELLKPVETYLFPILRFVIALKTAGITVPSSFSELEKDGKNVDKMNEVLGCLKSATAELKAK</sequence>